<dbReference type="Proteomes" id="UP000092462">
    <property type="component" value="Unassembled WGS sequence"/>
</dbReference>
<dbReference type="EnsemblMetazoa" id="PPAI003346-RA">
    <property type="protein sequence ID" value="PPAI003346-PA"/>
    <property type="gene ID" value="PPAI003346"/>
</dbReference>
<feature type="compositionally biased region" description="Basic and acidic residues" evidence="1">
    <location>
        <begin position="234"/>
        <end position="245"/>
    </location>
</feature>
<dbReference type="VEuPathDB" id="VectorBase:PPAPM1_010256"/>
<organism evidence="2 3">
    <name type="scientific">Phlebotomus papatasi</name>
    <name type="common">Sandfly</name>
    <dbReference type="NCBI Taxonomy" id="29031"/>
    <lineage>
        <taxon>Eukaryota</taxon>
        <taxon>Metazoa</taxon>
        <taxon>Ecdysozoa</taxon>
        <taxon>Arthropoda</taxon>
        <taxon>Hexapoda</taxon>
        <taxon>Insecta</taxon>
        <taxon>Pterygota</taxon>
        <taxon>Neoptera</taxon>
        <taxon>Endopterygota</taxon>
        <taxon>Diptera</taxon>
        <taxon>Nematocera</taxon>
        <taxon>Psychodoidea</taxon>
        <taxon>Psychodidae</taxon>
        <taxon>Phlebotomus</taxon>
        <taxon>Phlebotomus</taxon>
    </lineage>
</organism>
<keyword evidence="3" id="KW-1185">Reference proteome</keyword>
<dbReference type="EMBL" id="AJVK01026548">
    <property type="status" value="NOT_ANNOTATED_CDS"/>
    <property type="molecule type" value="Genomic_DNA"/>
</dbReference>
<feature type="compositionally biased region" description="Low complexity" evidence="1">
    <location>
        <begin position="185"/>
        <end position="196"/>
    </location>
</feature>
<proteinExistence type="predicted"/>
<evidence type="ECO:0000313" key="2">
    <source>
        <dbReference type="EnsemblMetazoa" id="PPAI003346-PA"/>
    </source>
</evidence>
<feature type="compositionally biased region" description="Polar residues" evidence="1">
    <location>
        <begin position="271"/>
        <end position="283"/>
    </location>
</feature>
<accession>A0A1B0D723</accession>
<evidence type="ECO:0000256" key="1">
    <source>
        <dbReference type="SAM" id="MobiDB-lite"/>
    </source>
</evidence>
<feature type="compositionally biased region" description="Polar residues" evidence="1">
    <location>
        <begin position="95"/>
        <end position="105"/>
    </location>
</feature>
<feature type="compositionally biased region" description="Basic and acidic residues" evidence="1">
    <location>
        <begin position="132"/>
        <end position="147"/>
    </location>
</feature>
<feature type="compositionally biased region" description="Basic and acidic residues" evidence="1">
    <location>
        <begin position="200"/>
        <end position="221"/>
    </location>
</feature>
<evidence type="ECO:0000313" key="3">
    <source>
        <dbReference type="Proteomes" id="UP000092462"/>
    </source>
</evidence>
<feature type="compositionally biased region" description="Basic and acidic residues" evidence="1">
    <location>
        <begin position="108"/>
        <end position="117"/>
    </location>
</feature>
<feature type="compositionally biased region" description="Basic and acidic residues" evidence="1">
    <location>
        <begin position="65"/>
        <end position="82"/>
    </location>
</feature>
<feature type="compositionally biased region" description="Polar residues" evidence="1">
    <location>
        <begin position="1"/>
        <end position="20"/>
    </location>
</feature>
<reference evidence="2" key="1">
    <citation type="submission" date="2022-08" db="UniProtKB">
        <authorList>
            <consortium name="EnsemblMetazoa"/>
        </authorList>
    </citation>
    <scope>IDENTIFICATION</scope>
    <source>
        <strain evidence="2">Israel</strain>
    </source>
</reference>
<feature type="region of interest" description="Disordered" evidence="1">
    <location>
        <begin position="301"/>
        <end position="352"/>
    </location>
</feature>
<name>A0A1B0D723_PHLPP</name>
<dbReference type="AlphaFoldDB" id="A0A1B0D723"/>
<dbReference type="VEuPathDB" id="VectorBase:PPAI003346"/>
<feature type="region of interest" description="Disordered" evidence="1">
    <location>
        <begin position="65"/>
        <end position="283"/>
    </location>
</feature>
<feature type="region of interest" description="Disordered" evidence="1">
    <location>
        <begin position="1"/>
        <end position="25"/>
    </location>
</feature>
<sequence>MSTTQGRTSPTINGVVNGNSAEEAPKSIKAMDKVQEELCEHFRAKENGTLKKKSPAVQPIVKRLLTEKPTESARKEDTERLMLGHGKRNFVIKKSIQNGGSQESSKVMPERKEEVQEISKMAVSLKPVKSTGDSKDLDKEDVQEQKKISMYGKPQESSGDALEIDKKQEVQEIEGISMNGKPFESSGDSLDGSSVSPVNSREETPERENSLEKEIKIEKKPPVPVLQPLQMPKKSPEILRTKSVDITKIIKTPTTPQSPGRKMNHGRPNFTLPSRSKASPGNTRQIPAEFLTVKLRETPNSPFLEPVQVPLGDEMPSCEANSQLPPYRSATLGRKKDSLPPSPLVPAAPTYDGPKYGQKLVVSFAMDLAATPNRYPDRVKVSPAIPARNEHEMPEEVAQLRQKKFSIDLERLSVREQ</sequence>
<protein>
    <submittedName>
        <fullName evidence="2">Uncharacterized protein</fullName>
    </submittedName>
</protein>
<feature type="compositionally biased region" description="Low complexity" evidence="1">
    <location>
        <begin position="246"/>
        <end position="255"/>
    </location>
</feature>